<proteinExistence type="predicted"/>
<dbReference type="AlphaFoldDB" id="A0AAV7QQI0"/>
<comment type="caution">
    <text evidence="1">The sequence shown here is derived from an EMBL/GenBank/DDBJ whole genome shotgun (WGS) entry which is preliminary data.</text>
</comment>
<reference evidence="1" key="1">
    <citation type="journal article" date="2022" name="bioRxiv">
        <title>Sequencing and chromosome-scale assembly of the giantPleurodeles waltlgenome.</title>
        <authorList>
            <person name="Brown T."/>
            <person name="Elewa A."/>
            <person name="Iarovenko S."/>
            <person name="Subramanian E."/>
            <person name="Araus A.J."/>
            <person name="Petzold A."/>
            <person name="Susuki M."/>
            <person name="Suzuki K.-i.T."/>
            <person name="Hayashi T."/>
            <person name="Toyoda A."/>
            <person name="Oliveira C."/>
            <person name="Osipova E."/>
            <person name="Leigh N.D."/>
            <person name="Simon A."/>
            <person name="Yun M.H."/>
        </authorList>
    </citation>
    <scope>NUCLEOTIDE SEQUENCE</scope>
    <source>
        <strain evidence="1">20211129_DDA</strain>
        <tissue evidence="1">Liver</tissue>
    </source>
</reference>
<organism evidence="1 2">
    <name type="scientific">Pleurodeles waltl</name>
    <name type="common">Iberian ribbed newt</name>
    <dbReference type="NCBI Taxonomy" id="8319"/>
    <lineage>
        <taxon>Eukaryota</taxon>
        <taxon>Metazoa</taxon>
        <taxon>Chordata</taxon>
        <taxon>Craniata</taxon>
        <taxon>Vertebrata</taxon>
        <taxon>Euteleostomi</taxon>
        <taxon>Amphibia</taxon>
        <taxon>Batrachia</taxon>
        <taxon>Caudata</taxon>
        <taxon>Salamandroidea</taxon>
        <taxon>Salamandridae</taxon>
        <taxon>Pleurodelinae</taxon>
        <taxon>Pleurodeles</taxon>
    </lineage>
</organism>
<name>A0AAV7QQI0_PLEWA</name>
<evidence type="ECO:0000313" key="2">
    <source>
        <dbReference type="Proteomes" id="UP001066276"/>
    </source>
</evidence>
<evidence type="ECO:0000313" key="1">
    <source>
        <dbReference type="EMBL" id="KAJ1141647.1"/>
    </source>
</evidence>
<accession>A0AAV7QQI0</accession>
<gene>
    <name evidence="1" type="ORF">NDU88_007975</name>
</gene>
<sequence>MAEWRHTEDTSGDYMEQEQISYLPFDDEFCHIMDASIYKVVTELMAPLEKKIDLMASQCPLLVPKEDQAGPSELFALGQAKSLGLTCGKMTS</sequence>
<dbReference type="Proteomes" id="UP001066276">
    <property type="component" value="Chromosome 6"/>
</dbReference>
<keyword evidence="2" id="KW-1185">Reference proteome</keyword>
<dbReference type="EMBL" id="JANPWB010000010">
    <property type="protein sequence ID" value="KAJ1141647.1"/>
    <property type="molecule type" value="Genomic_DNA"/>
</dbReference>
<protein>
    <submittedName>
        <fullName evidence="1">Uncharacterized protein</fullName>
    </submittedName>
</protein>